<sequence length="860" mass="96578">MAGIDLILREVADPTTEHNFGVDDESALMETGLDDADSHFQPSFPEMGRAGIAAAVSKLLGEDELSEEEDIEQSDEEDGIEGVRGDDNEGMKTLNKLAAANINMAAGDGMKTGEWDTTQGQNEWFPWPDKLVNLLTWVLHINGISDVPSVKTLKNLEDGLQKICGIKTLSYEGALGHKYFMNSFADIVRQEMANPRVRHGLHFYPEDSGKRLTDARQAERWLDEMDPAQLTPMVRLQNQDFFVFEPALLSSVEEHNEIEIPQNDFLVSFKNWNPWTLTDPLEGNRWRVLAGGARVYAFPIWLYCDDTSGNLSKRWNKHNSFLFTPAGLPRAEVHQEYNVHFLCTSNLASPLEMLDGFVDQLAVAQDTGIWAWDCVHREQVLVIPSVLALLGDNPMQSELACHVGLMGKYFCRVCNIKGHDAQDVTSAAADSDRDDTRSGDGSAQGRRMRKRAKESMSDMVERIKCFVKLKSMFEMGSLVGNQTKIKEKKTSSGLKDTYLDHFLDYMGMSYKKKRGNEAKQQALDECISGLPKNVYSPVWRIKGLNPHMDTPVEVLHTILLGFVKYFWRDAVNVRVGKDKLKRELLKTRLSSFNMTGLGISPLSGHTFVQYAGSLVGRDFRAIAQAAPFVLHGLELLDAAIRDFLACTARWTPCWFNKPKFHILLHLPDHIRRFGPAALFATEGFESFNAVIRAKSIHSNRQSPSRDIARAFTHGNRIRHILSGAHILIRTDHPDLSKQVKKLFEMPDPNIVDAGKAGVWRPIGTAPLQLVDRPNIVTEYMGLDIPTSKNGHQFPNALSSLPQETLNGNNFRTCKAVILMNGDKCIPDQWLQEIVKPYSMPSVRHDVSFLLLPIEVSHLSN</sequence>
<feature type="region of interest" description="Disordered" evidence="1">
    <location>
        <begin position="63"/>
        <end position="88"/>
    </location>
</feature>
<keyword evidence="3" id="KW-1185">Reference proteome</keyword>
<name>A0A0C9WAV6_9AGAM</name>
<dbReference type="AlphaFoldDB" id="A0A0C9WAV6"/>
<reference evidence="2 3" key="1">
    <citation type="submission" date="2014-04" db="EMBL/GenBank/DDBJ databases">
        <title>Evolutionary Origins and Diversification of the Mycorrhizal Mutualists.</title>
        <authorList>
            <consortium name="DOE Joint Genome Institute"/>
            <consortium name="Mycorrhizal Genomics Consortium"/>
            <person name="Kohler A."/>
            <person name="Kuo A."/>
            <person name="Nagy L.G."/>
            <person name="Floudas D."/>
            <person name="Copeland A."/>
            <person name="Barry K.W."/>
            <person name="Cichocki N."/>
            <person name="Veneault-Fourrey C."/>
            <person name="LaButti K."/>
            <person name="Lindquist E.A."/>
            <person name="Lipzen A."/>
            <person name="Lundell T."/>
            <person name="Morin E."/>
            <person name="Murat C."/>
            <person name="Riley R."/>
            <person name="Ohm R."/>
            <person name="Sun H."/>
            <person name="Tunlid A."/>
            <person name="Henrissat B."/>
            <person name="Grigoriev I.V."/>
            <person name="Hibbett D.S."/>
            <person name="Martin F."/>
        </authorList>
    </citation>
    <scope>NUCLEOTIDE SEQUENCE [LARGE SCALE GENOMIC DNA]</scope>
    <source>
        <strain evidence="2 3">MD-312</strain>
    </source>
</reference>
<gene>
    <name evidence="2" type="ORF">HYDPIDRAFT_177473</name>
</gene>
<proteinExistence type="predicted"/>
<dbReference type="Proteomes" id="UP000053820">
    <property type="component" value="Unassembled WGS sequence"/>
</dbReference>
<dbReference type="EMBL" id="KN839873">
    <property type="protein sequence ID" value="KIJ60407.1"/>
    <property type="molecule type" value="Genomic_DNA"/>
</dbReference>
<feature type="region of interest" description="Disordered" evidence="1">
    <location>
        <begin position="425"/>
        <end position="455"/>
    </location>
</feature>
<dbReference type="HOGENOM" id="CLU_004591_2_1_1"/>
<evidence type="ECO:0000256" key="1">
    <source>
        <dbReference type="SAM" id="MobiDB-lite"/>
    </source>
</evidence>
<evidence type="ECO:0000313" key="3">
    <source>
        <dbReference type="Proteomes" id="UP000053820"/>
    </source>
</evidence>
<evidence type="ECO:0000313" key="2">
    <source>
        <dbReference type="EMBL" id="KIJ60407.1"/>
    </source>
</evidence>
<dbReference type="PANTHER" id="PTHR31912">
    <property type="entry name" value="IP13529P"/>
    <property type="match status" value="1"/>
</dbReference>
<dbReference type="OrthoDB" id="2246127at2759"/>
<feature type="compositionally biased region" description="Acidic residues" evidence="1">
    <location>
        <begin position="63"/>
        <end position="80"/>
    </location>
</feature>
<organism evidence="2 3">
    <name type="scientific">Hydnomerulius pinastri MD-312</name>
    <dbReference type="NCBI Taxonomy" id="994086"/>
    <lineage>
        <taxon>Eukaryota</taxon>
        <taxon>Fungi</taxon>
        <taxon>Dikarya</taxon>
        <taxon>Basidiomycota</taxon>
        <taxon>Agaricomycotina</taxon>
        <taxon>Agaricomycetes</taxon>
        <taxon>Agaricomycetidae</taxon>
        <taxon>Boletales</taxon>
        <taxon>Boletales incertae sedis</taxon>
        <taxon>Leucogyrophana</taxon>
    </lineage>
</organism>
<accession>A0A0C9WAV6</accession>
<protein>
    <submittedName>
        <fullName evidence="2">Uncharacterized protein</fullName>
    </submittedName>
</protein>
<dbReference type="PANTHER" id="PTHR31912:SF34">
    <property type="entry name" value="NOTOCHORD-RELATED PROTEIN"/>
    <property type="match status" value="1"/>
</dbReference>